<dbReference type="Pfam" id="PF01521">
    <property type="entry name" value="Fe-S_biosyn"/>
    <property type="match status" value="1"/>
</dbReference>
<dbReference type="InterPro" id="IPR016092">
    <property type="entry name" value="ATAP"/>
</dbReference>
<proteinExistence type="inferred from homology"/>
<dbReference type="InterPro" id="IPR017870">
    <property type="entry name" value="FeS_cluster_insertion_CS"/>
</dbReference>
<reference evidence="3 4" key="1">
    <citation type="submission" date="2023-09" db="EMBL/GenBank/DDBJ databases">
        <authorList>
            <person name="Rey-Velasco X."/>
        </authorList>
    </citation>
    <scope>NUCLEOTIDE SEQUENCE [LARGE SCALE GENOMIC DNA]</scope>
    <source>
        <strain evidence="3 4">P385</strain>
    </source>
</reference>
<evidence type="ECO:0000313" key="3">
    <source>
        <dbReference type="EMBL" id="MDT0619153.1"/>
    </source>
</evidence>
<organism evidence="3 4">
    <name type="scientific">Spectribacter acetivorans</name>
    <dbReference type="NCBI Taxonomy" id="3075603"/>
    <lineage>
        <taxon>Bacteria</taxon>
        <taxon>Pseudomonadati</taxon>
        <taxon>Pseudomonadota</taxon>
        <taxon>Gammaproteobacteria</taxon>
        <taxon>Salinisphaerales</taxon>
        <taxon>Salinisphaeraceae</taxon>
        <taxon>Spectribacter</taxon>
    </lineage>
</organism>
<feature type="domain" description="Core" evidence="2">
    <location>
        <begin position="1"/>
        <end position="103"/>
    </location>
</feature>
<protein>
    <submittedName>
        <fullName evidence="3">Iron-sulfur cluster assembly accessory protein</fullName>
    </submittedName>
</protein>
<keyword evidence="4" id="KW-1185">Reference proteome</keyword>
<accession>A0ABU3BD25</accession>
<dbReference type="PANTHER" id="PTHR10072">
    <property type="entry name" value="IRON-SULFUR CLUSTER ASSEMBLY PROTEIN"/>
    <property type="match status" value="1"/>
</dbReference>
<evidence type="ECO:0000256" key="1">
    <source>
        <dbReference type="ARBA" id="ARBA00006718"/>
    </source>
</evidence>
<evidence type="ECO:0000313" key="4">
    <source>
        <dbReference type="Proteomes" id="UP001259982"/>
    </source>
</evidence>
<evidence type="ECO:0000259" key="2">
    <source>
        <dbReference type="Pfam" id="PF01521"/>
    </source>
</evidence>
<dbReference type="InterPro" id="IPR000361">
    <property type="entry name" value="ATAP_core_dom"/>
</dbReference>
<sequence length="109" mass="12220">MSIELTQKAAERVREQLSQRGAGIGLRVGVRKSGCSGYMYTMDYADELGPDDEVYEQHGARLVINRKHLPMLDGSTLDFKQEGLNRMFRFDNPRAQNSCGCGESFNLVS</sequence>
<comment type="similarity">
    <text evidence="1">Belongs to the HesB/IscA family.</text>
</comment>
<dbReference type="Gene3D" id="2.60.300.12">
    <property type="entry name" value="HesB-like domain"/>
    <property type="match status" value="1"/>
</dbReference>
<dbReference type="InterPro" id="IPR050322">
    <property type="entry name" value="Fe-S_cluster_asmbl/transfer"/>
</dbReference>
<dbReference type="InterPro" id="IPR035903">
    <property type="entry name" value="HesB-like_dom_sf"/>
</dbReference>
<dbReference type="SUPFAM" id="SSF89360">
    <property type="entry name" value="HesB-like domain"/>
    <property type="match status" value="1"/>
</dbReference>
<name>A0ABU3BD25_9GAMM</name>
<dbReference type="NCBIfam" id="TIGR00049">
    <property type="entry name" value="iron-sulfur cluster assembly accessory protein"/>
    <property type="match status" value="1"/>
</dbReference>
<dbReference type="EMBL" id="JAVRHY010000011">
    <property type="protein sequence ID" value="MDT0619153.1"/>
    <property type="molecule type" value="Genomic_DNA"/>
</dbReference>
<comment type="caution">
    <text evidence="3">The sequence shown here is derived from an EMBL/GenBank/DDBJ whole genome shotgun (WGS) entry which is preliminary data.</text>
</comment>
<dbReference type="PROSITE" id="PS01152">
    <property type="entry name" value="HESB"/>
    <property type="match status" value="1"/>
</dbReference>
<dbReference type="RefSeq" id="WP_311659498.1">
    <property type="nucleotide sequence ID" value="NZ_JAVRHY010000011.1"/>
</dbReference>
<dbReference type="Proteomes" id="UP001259982">
    <property type="component" value="Unassembled WGS sequence"/>
</dbReference>
<gene>
    <name evidence="3" type="ORF">RM531_11770</name>
</gene>
<dbReference type="PANTHER" id="PTHR10072:SF41">
    <property type="entry name" value="IRON-SULFUR CLUSTER ASSEMBLY 1 HOMOLOG, MITOCHONDRIAL"/>
    <property type="match status" value="1"/>
</dbReference>